<dbReference type="InterPro" id="IPR006603">
    <property type="entry name" value="PQ-loop_rpt"/>
</dbReference>
<sequence length="101" mass="10908">MSSPGPLWEAVGLLAATLTTAAFVPQVWLSWRSGNLAGVSMGMYAALALGIVLWLLYGLALGSWPLILANAISLLLTLAMLGMAWRWRRRQRAARDDLPTG</sequence>
<proteinExistence type="predicted"/>
<dbReference type="AlphaFoldDB" id="A0A9X0XDQ2"/>
<dbReference type="Gene3D" id="1.20.1280.290">
    <property type="match status" value="1"/>
</dbReference>
<dbReference type="GO" id="GO:0016020">
    <property type="term" value="C:membrane"/>
    <property type="evidence" value="ECO:0007669"/>
    <property type="project" value="UniProtKB-SubCell"/>
</dbReference>
<dbReference type="NCBIfam" id="NF037968">
    <property type="entry name" value="SemiSWEET_2"/>
    <property type="match status" value="1"/>
</dbReference>
<comment type="caution">
    <text evidence="6">The sequence shown here is derived from an EMBL/GenBank/DDBJ whole genome shotgun (WGS) entry which is preliminary data.</text>
</comment>
<keyword evidence="2 5" id="KW-0812">Transmembrane</keyword>
<comment type="subcellular location">
    <subcellularLocation>
        <location evidence="1">Membrane</location>
        <topology evidence="1">Multi-pass membrane protein</topology>
    </subcellularLocation>
</comment>
<keyword evidence="7" id="KW-1185">Reference proteome</keyword>
<gene>
    <name evidence="6" type="ORF">JI742_03395</name>
</gene>
<keyword evidence="4 5" id="KW-0472">Membrane</keyword>
<dbReference type="EMBL" id="JAERRA010000001">
    <property type="protein sequence ID" value="MBL0718927.1"/>
    <property type="molecule type" value="Genomic_DNA"/>
</dbReference>
<evidence type="ECO:0000313" key="6">
    <source>
        <dbReference type="EMBL" id="MBL0718927.1"/>
    </source>
</evidence>
<protein>
    <submittedName>
        <fullName evidence="6">SemiSWEET transporter</fullName>
    </submittedName>
</protein>
<reference evidence="6 7" key="1">
    <citation type="submission" date="2021-01" db="EMBL/GenBank/DDBJ databases">
        <title>Piscinibacter sp. Jin2 Genome sequencing and assembly.</title>
        <authorList>
            <person name="Kim I."/>
        </authorList>
    </citation>
    <scope>NUCLEOTIDE SEQUENCE [LARGE SCALE GENOMIC DNA]</scope>
    <source>
        <strain evidence="6 7">Jin2</strain>
    </source>
</reference>
<dbReference type="Pfam" id="PF04193">
    <property type="entry name" value="PQ-loop"/>
    <property type="match status" value="1"/>
</dbReference>
<evidence type="ECO:0000256" key="2">
    <source>
        <dbReference type="ARBA" id="ARBA00022692"/>
    </source>
</evidence>
<organism evidence="6 7">
    <name type="scientific">Aquariibacter lacus</name>
    <dbReference type="NCBI Taxonomy" id="2801332"/>
    <lineage>
        <taxon>Bacteria</taxon>
        <taxon>Pseudomonadati</taxon>
        <taxon>Pseudomonadota</taxon>
        <taxon>Betaproteobacteria</taxon>
        <taxon>Burkholderiales</taxon>
        <taxon>Sphaerotilaceae</taxon>
        <taxon>Aquariibacter</taxon>
    </lineage>
</organism>
<feature type="transmembrane region" description="Helical" evidence="5">
    <location>
        <begin position="63"/>
        <end position="85"/>
    </location>
</feature>
<evidence type="ECO:0000256" key="5">
    <source>
        <dbReference type="SAM" id="Phobius"/>
    </source>
</evidence>
<feature type="transmembrane region" description="Helical" evidence="5">
    <location>
        <begin position="36"/>
        <end position="57"/>
    </location>
</feature>
<evidence type="ECO:0000256" key="4">
    <source>
        <dbReference type="ARBA" id="ARBA00023136"/>
    </source>
</evidence>
<keyword evidence="3 5" id="KW-1133">Transmembrane helix</keyword>
<name>A0A9X0XDQ2_9BURK</name>
<dbReference type="GO" id="GO:0051119">
    <property type="term" value="F:sugar transmembrane transporter activity"/>
    <property type="evidence" value="ECO:0007669"/>
    <property type="project" value="InterPro"/>
</dbReference>
<dbReference type="InterPro" id="IPR047662">
    <property type="entry name" value="SemiSWEET"/>
</dbReference>
<dbReference type="Proteomes" id="UP000643207">
    <property type="component" value="Unassembled WGS sequence"/>
</dbReference>
<evidence type="ECO:0000256" key="3">
    <source>
        <dbReference type="ARBA" id="ARBA00022989"/>
    </source>
</evidence>
<evidence type="ECO:0000256" key="1">
    <source>
        <dbReference type="ARBA" id="ARBA00004141"/>
    </source>
</evidence>
<dbReference type="RefSeq" id="WP_201824003.1">
    <property type="nucleotide sequence ID" value="NZ_JAERRA010000001.1"/>
</dbReference>
<feature type="transmembrane region" description="Helical" evidence="5">
    <location>
        <begin position="6"/>
        <end position="24"/>
    </location>
</feature>
<accession>A0A9X0XDQ2</accession>
<evidence type="ECO:0000313" key="7">
    <source>
        <dbReference type="Proteomes" id="UP000643207"/>
    </source>
</evidence>